<dbReference type="RefSeq" id="WP_262590577.1">
    <property type="nucleotide sequence ID" value="NZ_JAOQJQ010000001.1"/>
</dbReference>
<protein>
    <submittedName>
        <fullName evidence="1">Spo0E family sporulation regulatory protein-aspartic acid phosphatase</fullName>
    </submittedName>
</protein>
<proteinExistence type="predicted"/>
<gene>
    <name evidence="1" type="ORF">OCV88_01050</name>
</gene>
<evidence type="ECO:0000313" key="2">
    <source>
        <dbReference type="Proteomes" id="UP001652442"/>
    </source>
</evidence>
<reference evidence="1 2" key="1">
    <citation type="journal article" date="2021" name="ISME Commun">
        <title>Automated analysis of genomic sequences facilitates high-throughput and comprehensive description of bacteria.</title>
        <authorList>
            <person name="Hitch T.C.A."/>
        </authorList>
    </citation>
    <scope>NUCLEOTIDE SEQUENCE [LARGE SCALE GENOMIC DNA]</scope>
    <source>
        <strain evidence="1 2">Sanger_109</strain>
    </source>
</reference>
<evidence type="ECO:0000313" key="1">
    <source>
        <dbReference type="EMBL" id="MCU6760920.1"/>
    </source>
</evidence>
<keyword evidence="2" id="KW-1185">Reference proteome</keyword>
<dbReference type="Proteomes" id="UP001652442">
    <property type="component" value="Unassembled WGS sequence"/>
</dbReference>
<organism evidence="1 2">
    <name type="scientific">Brotonthovivens ammoniilytica</name>
    <dbReference type="NCBI Taxonomy" id="2981725"/>
    <lineage>
        <taxon>Bacteria</taxon>
        <taxon>Bacillati</taxon>
        <taxon>Bacillota</taxon>
        <taxon>Clostridia</taxon>
        <taxon>Lachnospirales</taxon>
        <taxon>Lachnospiraceae</taxon>
        <taxon>Brotonthovivens</taxon>
    </lineage>
</organism>
<dbReference type="EMBL" id="JAOQJQ010000001">
    <property type="protein sequence ID" value="MCU6760920.1"/>
    <property type="molecule type" value="Genomic_DNA"/>
</dbReference>
<sequence length="53" mass="6292">MSRISQLEEMIEHERRILNGAILEGKDFEAYYEQSKKLDELIEKYYQVVLGGQ</sequence>
<name>A0ABT2TFG4_9FIRM</name>
<comment type="caution">
    <text evidence="1">The sequence shown here is derived from an EMBL/GenBank/DDBJ whole genome shotgun (WGS) entry which is preliminary data.</text>
</comment>
<accession>A0ABT2TFG4</accession>